<dbReference type="SUPFAM" id="SSF81296">
    <property type="entry name" value="E set domains"/>
    <property type="match status" value="1"/>
</dbReference>
<dbReference type="InterPro" id="IPR009880">
    <property type="entry name" value="Glyoxal_oxidase_N"/>
</dbReference>
<evidence type="ECO:0000313" key="5">
    <source>
        <dbReference type="Proteomes" id="UP000239649"/>
    </source>
</evidence>
<dbReference type="Gene3D" id="2.60.40.10">
    <property type="entry name" value="Immunoglobulins"/>
    <property type="match status" value="1"/>
</dbReference>
<feature type="domain" description="Galactose oxidase-like Early set" evidence="3">
    <location>
        <begin position="403"/>
        <end position="499"/>
    </location>
</feature>
<dbReference type="Gene3D" id="2.130.10.80">
    <property type="entry name" value="Galactose oxidase/kelch, beta-propeller"/>
    <property type="match status" value="1"/>
</dbReference>
<dbReference type="PANTHER" id="PTHR32208">
    <property type="entry name" value="SECRETED PROTEIN-RELATED"/>
    <property type="match status" value="1"/>
</dbReference>
<dbReference type="InterPro" id="IPR037293">
    <property type="entry name" value="Gal_Oxidase_central_sf"/>
</dbReference>
<sequence>MSGGDVVTWAGRLNGLQQYSSAVLTPDTATGGLTYRQLLDGCGIHGCKNAFCAGHSITADNEVLIFGGHADKVQWFRRYNHATGNLTAVELMPSGRWYPTPVTLHDGRVVVVGGIIDSGQAGWHAEGNYTADNPTYTVYNPAGAGGKGTFTEDKMDMYEQLHEAFPIHTYPHVVLLPDGGLAMSAGKTLVKYDQTGEESFARAYPMEDRPGPPWSYPQTGQGTPLPIEPPYDRIWFLASGGNADDRARVTTPASDTAHLIELTGGPSASWEDVGPMPYERVMGDAIVLCDGTIGYFGGAGQGIAGWNLKEGETQTFEFRDGTVWECPEKCSKAFDWRLEPTIYDPTTGRWSAQGSLAKSVRPRLYHSITMLMHDCRVLTSGSDVSWDFTAEFYSPPYLSAGPRPAITAATPTRLLPGQPITVSYTTTDPVTRALLIRNAANTHSMSFDARALWLNVTSNAGGQLTLATPASGSVLPPGPYMLVLNTDEGVPSNAQTLTVLPSSAP</sequence>
<evidence type="ECO:0000313" key="4">
    <source>
        <dbReference type="EMBL" id="PSC76751.1"/>
    </source>
</evidence>
<dbReference type="STRING" id="554055.A0A2P6VRP5"/>
<accession>A0A2P6VRP5</accession>
<dbReference type="CDD" id="cd02851">
    <property type="entry name" value="E_set_GO_C"/>
    <property type="match status" value="1"/>
</dbReference>
<dbReference type="EMBL" id="LHPF02000001">
    <property type="protein sequence ID" value="PSC76751.1"/>
    <property type="molecule type" value="Genomic_DNA"/>
</dbReference>
<dbReference type="SUPFAM" id="SSF50965">
    <property type="entry name" value="Galactose oxidase, central domain"/>
    <property type="match status" value="1"/>
</dbReference>
<reference evidence="4 5" key="1">
    <citation type="journal article" date="2018" name="Plant J.">
        <title>Genome sequences of Chlorella sorokiniana UTEX 1602 and Micractinium conductrix SAG 241.80: implications to maltose excretion by a green alga.</title>
        <authorList>
            <person name="Arriola M.B."/>
            <person name="Velmurugan N."/>
            <person name="Zhang Y."/>
            <person name="Plunkett M.H."/>
            <person name="Hondzo H."/>
            <person name="Barney B.M."/>
        </authorList>
    </citation>
    <scope>NUCLEOTIDE SEQUENCE [LARGE SCALE GENOMIC DNA]</scope>
    <source>
        <strain evidence="4 5">SAG 241.80</strain>
    </source>
</reference>
<name>A0A2P6VRP5_9CHLO</name>
<dbReference type="AlphaFoldDB" id="A0A2P6VRP5"/>
<comment type="caution">
    <text evidence="4">The sequence shown here is derived from an EMBL/GenBank/DDBJ whole genome shotgun (WGS) entry which is preliminary data.</text>
</comment>
<dbReference type="Pfam" id="PF07250">
    <property type="entry name" value="Glyoxal_oxid_N"/>
    <property type="match status" value="1"/>
</dbReference>
<evidence type="ECO:0000259" key="2">
    <source>
        <dbReference type="Pfam" id="PF07250"/>
    </source>
</evidence>
<gene>
    <name evidence="4" type="primary">g165</name>
    <name evidence="4" type="ORF">C2E20_0165</name>
</gene>
<keyword evidence="1" id="KW-0732">Signal</keyword>
<protein>
    <submittedName>
        <fullName evidence="4">Kelch domain-containing</fullName>
    </submittedName>
</protein>
<keyword evidence="5" id="KW-1185">Reference proteome</keyword>
<dbReference type="PANTHER" id="PTHR32208:SF21">
    <property type="entry name" value="LOW QUALITY PROTEIN: ALDEHYDE OXIDASE GLOX-LIKE"/>
    <property type="match status" value="1"/>
</dbReference>
<proteinExistence type="predicted"/>
<dbReference type="InterPro" id="IPR014756">
    <property type="entry name" value="Ig_E-set"/>
</dbReference>
<dbReference type="Pfam" id="PF09118">
    <property type="entry name" value="GO-like_E_set"/>
    <property type="match status" value="1"/>
</dbReference>
<evidence type="ECO:0000256" key="1">
    <source>
        <dbReference type="ARBA" id="ARBA00022729"/>
    </source>
</evidence>
<dbReference type="InterPro" id="IPR013783">
    <property type="entry name" value="Ig-like_fold"/>
</dbReference>
<organism evidence="4 5">
    <name type="scientific">Micractinium conductrix</name>
    <dbReference type="NCBI Taxonomy" id="554055"/>
    <lineage>
        <taxon>Eukaryota</taxon>
        <taxon>Viridiplantae</taxon>
        <taxon>Chlorophyta</taxon>
        <taxon>core chlorophytes</taxon>
        <taxon>Trebouxiophyceae</taxon>
        <taxon>Chlorellales</taxon>
        <taxon>Chlorellaceae</taxon>
        <taxon>Chlorella clade</taxon>
        <taxon>Micractinium</taxon>
    </lineage>
</organism>
<dbReference type="InterPro" id="IPR015202">
    <property type="entry name" value="GO-like_E_set"/>
</dbReference>
<dbReference type="InterPro" id="IPR011043">
    <property type="entry name" value="Gal_Oxase/kelch_b-propeller"/>
</dbReference>
<dbReference type="OrthoDB" id="2019572at2759"/>
<evidence type="ECO:0000259" key="3">
    <source>
        <dbReference type="Pfam" id="PF09118"/>
    </source>
</evidence>
<feature type="domain" description="Glyoxal oxidase N-terminal" evidence="2">
    <location>
        <begin position="49"/>
        <end position="309"/>
    </location>
</feature>
<dbReference type="Proteomes" id="UP000239649">
    <property type="component" value="Unassembled WGS sequence"/>
</dbReference>